<evidence type="ECO:0000313" key="7">
    <source>
        <dbReference type="Proteomes" id="UP000572540"/>
    </source>
</evidence>
<dbReference type="Pfam" id="PF00126">
    <property type="entry name" value="HTH_1"/>
    <property type="match status" value="1"/>
</dbReference>
<comment type="caution">
    <text evidence="6">The sequence shown here is derived from an EMBL/GenBank/DDBJ whole genome shotgun (WGS) entry which is preliminary data.</text>
</comment>
<dbReference type="InterPro" id="IPR036390">
    <property type="entry name" value="WH_DNA-bd_sf"/>
</dbReference>
<dbReference type="InterPro" id="IPR005119">
    <property type="entry name" value="LysR_subst-bd"/>
</dbReference>
<dbReference type="RefSeq" id="WP_179705362.1">
    <property type="nucleotide sequence ID" value="NZ_JACCAU010000001.1"/>
</dbReference>
<reference evidence="6 7" key="1">
    <citation type="submission" date="2020-07" db="EMBL/GenBank/DDBJ databases">
        <title>Exploring microbial biodiversity for novel pathways involved in the catabolism of aromatic compounds derived from lignin.</title>
        <authorList>
            <person name="Elkins J."/>
        </authorList>
    </citation>
    <scope>NUCLEOTIDE SEQUENCE [LARGE SCALE GENOMIC DNA]</scope>
    <source>
        <strain evidence="6 7">H2C3B</strain>
    </source>
</reference>
<dbReference type="Gene3D" id="3.40.190.290">
    <property type="match status" value="1"/>
</dbReference>
<dbReference type="PANTHER" id="PTHR30537">
    <property type="entry name" value="HTH-TYPE TRANSCRIPTIONAL REGULATOR"/>
    <property type="match status" value="1"/>
</dbReference>
<dbReference type="Gene3D" id="1.10.10.10">
    <property type="entry name" value="Winged helix-like DNA-binding domain superfamily/Winged helix DNA-binding domain"/>
    <property type="match status" value="1"/>
</dbReference>
<dbReference type="GO" id="GO:0006351">
    <property type="term" value="P:DNA-templated transcription"/>
    <property type="evidence" value="ECO:0007669"/>
    <property type="project" value="TreeGrafter"/>
</dbReference>
<protein>
    <submittedName>
        <fullName evidence="6">DNA-binding transcriptional LysR family regulator</fullName>
    </submittedName>
</protein>
<dbReference type="EMBL" id="JACCAU010000001">
    <property type="protein sequence ID" value="NYH19419.1"/>
    <property type="molecule type" value="Genomic_DNA"/>
</dbReference>
<accession>A0A7Y9WEK2</accession>
<dbReference type="GO" id="GO:0043565">
    <property type="term" value="F:sequence-specific DNA binding"/>
    <property type="evidence" value="ECO:0007669"/>
    <property type="project" value="TreeGrafter"/>
</dbReference>
<proteinExistence type="inferred from homology"/>
<feature type="domain" description="HTH lysR-type" evidence="5">
    <location>
        <begin position="1"/>
        <end position="59"/>
    </location>
</feature>
<dbReference type="GO" id="GO:0003700">
    <property type="term" value="F:DNA-binding transcription factor activity"/>
    <property type="evidence" value="ECO:0007669"/>
    <property type="project" value="InterPro"/>
</dbReference>
<keyword evidence="3 6" id="KW-0238">DNA-binding</keyword>
<gene>
    <name evidence="6" type="ORF">GGD41_006647</name>
</gene>
<evidence type="ECO:0000259" key="5">
    <source>
        <dbReference type="PROSITE" id="PS50931"/>
    </source>
</evidence>
<keyword evidence="2" id="KW-0805">Transcription regulation</keyword>
<evidence type="ECO:0000256" key="2">
    <source>
        <dbReference type="ARBA" id="ARBA00023015"/>
    </source>
</evidence>
<dbReference type="SUPFAM" id="SSF53850">
    <property type="entry name" value="Periplasmic binding protein-like II"/>
    <property type="match status" value="1"/>
</dbReference>
<dbReference type="Pfam" id="PF03466">
    <property type="entry name" value="LysR_substrate"/>
    <property type="match status" value="1"/>
</dbReference>
<evidence type="ECO:0000313" key="6">
    <source>
        <dbReference type="EMBL" id="NYH19419.1"/>
    </source>
</evidence>
<dbReference type="InterPro" id="IPR058163">
    <property type="entry name" value="LysR-type_TF_proteobact-type"/>
</dbReference>
<comment type="similarity">
    <text evidence="1">Belongs to the LysR transcriptional regulatory family.</text>
</comment>
<dbReference type="FunFam" id="1.10.10.10:FF:000001">
    <property type="entry name" value="LysR family transcriptional regulator"/>
    <property type="match status" value="1"/>
</dbReference>
<dbReference type="Proteomes" id="UP000572540">
    <property type="component" value="Unassembled WGS sequence"/>
</dbReference>
<dbReference type="PROSITE" id="PS50931">
    <property type="entry name" value="HTH_LYSR"/>
    <property type="match status" value="1"/>
</dbReference>
<dbReference type="InterPro" id="IPR000847">
    <property type="entry name" value="LysR_HTH_N"/>
</dbReference>
<keyword evidence="4" id="KW-0804">Transcription</keyword>
<dbReference type="PANTHER" id="PTHR30537:SF68">
    <property type="entry name" value="TRANSCRIPTIONAL REGULATOR-RELATED"/>
    <property type="match status" value="1"/>
</dbReference>
<evidence type="ECO:0000256" key="4">
    <source>
        <dbReference type="ARBA" id="ARBA00023163"/>
    </source>
</evidence>
<dbReference type="CDD" id="cd08422">
    <property type="entry name" value="PBP2_CrgA_like"/>
    <property type="match status" value="1"/>
</dbReference>
<organism evidence="6 7">
    <name type="scientific">Paraburkholderia bryophila</name>
    <dbReference type="NCBI Taxonomy" id="420952"/>
    <lineage>
        <taxon>Bacteria</taxon>
        <taxon>Pseudomonadati</taxon>
        <taxon>Pseudomonadota</taxon>
        <taxon>Betaproteobacteria</taxon>
        <taxon>Burkholderiales</taxon>
        <taxon>Burkholderiaceae</taxon>
        <taxon>Paraburkholderia</taxon>
    </lineage>
</organism>
<dbReference type="AlphaFoldDB" id="A0A7Y9WEK2"/>
<evidence type="ECO:0000256" key="1">
    <source>
        <dbReference type="ARBA" id="ARBA00009437"/>
    </source>
</evidence>
<sequence length="303" mass="33935">MTDLNSLIIFAKVVEANSFSEAARRLNMPISTVSRRVADLEDQLGVRLLERSTRNLRVTEVGADVLEHAQRSVEVSDAVDGIVSNQLSSVTGSLRLSAPPSVSDSLLAPLVCAFQSSYPDVRVQIFVTDRFVDHISEGVDLVFRIGELKDSTLVARKILTYRQQLLASPDYLAQSGFPETPQDLLAHRLLAFSNWRVDKRWDFTHVEDRRSETLTFVPHLSMNDFTGIASAMLSGAGIGHLPPIVQPELLRDGRLVEVMPKWRFRALDLSMVRLGNRHISRPVRLFEEFAMQMALVLFPTIPS</sequence>
<name>A0A7Y9WEK2_9BURK</name>
<evidence type="ECO:0000256" key="3">
    <source>
        <dbReference type="ARBA" id="ARBA00023125"/>
    </source>
</evidence>
<dbReference type="SUPFAM" id="SSF46785">
    <property type="entry name" value="Winged helix' DNA-binding domain"/>
    <property type="match status" value="1"/>
</dbReference>
<dbReference type="InterPro" id="IPR036388">
    <property type="entry name" value="WH-like_DNA-bd_sf"/>
</dbReference>